<evidence type="ECO:0000256" key="1">
    <source>
        <dbReference type="SAM" id="MobiDB-lite"/>
    </source>
</evidence>
<reference evidence="2" key="3">
    <citation type="submission" date="2025-09" db="UniProtKB">
        <authorList>
            <consortium name="Ensembl"/>
        </authorList>
    </citation>
    <scope>IDENTIFICATION</scope>
</reference>
<dbReference type="AlphaFoldDB" id="A0A8C4KWL5"/>
<dbReference type="KEGG" id="eai:106842057"/>
<dbReference type="GeneTree" id="ENSGT00690000103860"/>
<accession>A0A8C4KWL5</accession>
<feature type="compositionally biased region" description="Basic and acidic residues" evidence="1">
    <location>
        <begin position="278"/>
        <end position="289"/>
    </location>
</feature>
<organism evidence="2 3">
    <name type="scientific">Equus asinus</name>
    <name type="common">Donkey</name>
    <name type="synonym">Equus africanus asinus</name>
    <dbReference type="NCBI Taxonomy" id="9793"/>
    <lineage>
        <taxon>Eukaryota</taxon>
        <taxon>Metazoa</taxon>
        <taxon>Chordata</taxon>
        <taxon>Craniata</taxon>
        <taxon>Vertebrata</taxon>
        <taxon>Euteleostomi</taxon>
        <taxon>Mammalia</taxon>
        <taxon>Eutheria</taxon>
        <taxon>Laurasiatheria</taxon>
        <taxon>Perissodactyla</taxon>
        <taxon>Equidae</taxon>
        <taxon>Equus</taxon>
    </lineage>
</organism>
<dbReference type="GeneID" id="106842057"/>
<feature type="compositionally biased region" description="Basic residues" evidence="1">
    <location>
        <begin position="1"/>
        <end position="11"/>
    </location>
</feature>
<protein>
    <submittedName>
        <fullName evidence="2">Uncharacterized protein</fullName>
    </submittedName>
</protein>
<feature type="compositionally biased region" description="Basic and acidic residues" evidence="1">
    <location>
        <begin position="250"/>
        <end position="261"/>
    </location>
</feature>
<dbReference type="Proteomes" id="UP000694387">
    <property type="component" value="Chromosome 28"/>
</dbReference>
<gene>
    <name evidence="2" type="primary">LOC106842057</name>
</gene>
<feature type="compositionally biased region" description="Low complexity" evidence="1">
    <location>
        <begin position="13"/>
        <end position="25"/>
    </location>
</feature>
<dbReference type="Ensembl" id="ENSEAST00005000270.2">
    <property type="protein sequence ID" value="ENSEASP00005000193.2"/>
    <property type="gene ID" value="ENSEASG00005000239.2"/>
</dbReference>
<feature type="region of interest" description="Disordered" evidence="1">
    <location>
        <begin position="117"/>
        <end position="150"/>
    </location>
</feature>
<evidence type="ECO:0000313" key="3">
    <source>
        <dbReference type="Proteomes" id="UP000694387"/>
    </source>
</evidence>
<sequence>MAAGLHTHRNHTLPSLLSGYPLSSSHEQRVPGAGQAPPRTARRPACPVRSGAHRIIGLQNESTKGGILKSTSDYEEFWKLIQEEDGGTEVKQNLQNIKFKMSASKLRSVAAPRARKTRLSVKVGQRKETQVSSPESIACLPQTHGGSQQPAPRGLLSWLMEWKKKCEQRETAGKVAQGWEKNKILHKSAEKPSRSKNYLSRLYQMRSASLANMRFSRSLLEGDGRFADVDRARGLLDHLFPGGHRQRGVQPRETRREDSRPAGRQPAAPPCLSFLKCDSPDSKKKDSNQKTRRHQAAPCGMVNLPEHRRGEAASPGMTTAPLTLEQAIQTHRVVEAKTARRYWTNYVD</sequence>
<feature type="region of interest" description="Disordered" evidence="1">
    <location>
        <begin position="1"/>
        <end position="57"/>
    </location>
</feature>
<feature type="compositionally biased region" description="Low complexity" evidence="1">
    <location>
        <begin position="33"/>
        <end position="49"/>
    </location>
</feature>
<dbReference type="RefSeq" id="XP_014713865.2">
    <property type="nucleotide sequence ID" value="XM_014858379.3"/>
</dbReference>
<reference evidence="2" key="2">
    <citation type="submission" date="2025-08" db="UniProtKB">
        <authorList>
            <consortium name="Ensembl"/>
        </authorList>
    </citation>
    <scope>IDENTIFICATION</scope>
</reference>
<evidence type="ECO:0000313" key="2">
    <source>
        <dbReference type="Ensembl" id="ENSEASP00005000193.2"/>
    </source>
</evidence>
<reference evidence="2 3" key="1">
    <citation type="journal article" date="2020" name="Nat. Commun.">
        <title>Donkey genomes provide new insights into domestication and selection for coat color.</title>
        <authorList>
            <person name="Wang"/>
            <person name="C."/>
            <person name="Li"/>
            <person name="H."/>
            <person name="Guo"/>
            <person name="Y."/>
            <person name="Huang"/>
            <person name="J."/>
            <person name="Sun"/>
            <person name="Y."/>
            <person name="Min"/>
            <person name="J."/>
            <person name="Wang"/>
            <person name="J."/>
            <person name="Fang"/>
            <person name="X."/>
            <person name="Zhao"/>
            <person name="Z."/>
            <person name="Wang"/>
            <person name="S."/>
            <person name="Zhang"/>
            <person name="Y."/>
            <person name="Liu"/>
            <person name="Q."/>
            <person name="Jiang"/>
            <person name="Q."/>
            <person name="Wang"/>
            <person name="X."/>
            <person name="Guo"/>
            <person name="Y."/>
            <person name="Yang"/>
            <person name="C."/>
            <person name="Wang"/>
            <person name="Y."/>
            <person name="Tian"/>
            <person name="F."/>
            <person name="Zhuang"/>
            <person name="G."/>
            <person name="Fan"/>
            <person name="Y."/>
            <person name="Gao"/>
            <person name="Q."/>
            <person name="Li"/>
            <person name="Y."/>
            <person name="Ju"/>
            <person name="Z."/>
            <person name="Li"/>
            <person name="J."/>
            <person name="Li"/>
            <person name="R."/>
            <person name="Hou"/>
            <person name="M."/>
            <person name="Yang"/>
            <person name="G."/>
            <person name="Liu"/>
            <person name="G."/>
            <person name="Liu"/>
            <person name="W."/>
            <person name="Guo"/>
            <person name="J."/>
            <person name="Pan"/>
            <person name="S."/>
            <person name="Fan"/>
            <person name="G."/>
            <person name="Zhang"/>
            <person name="W."/>
            <person name="Zhang"/>
            <person name="R."/>
            <person name="Yu"/>
            <person name="J."/>
            <person name="Zhang"/>
            <person name="X."/>
            <person name="Yin"/>
            <person name="Q."/>
            <person name="Ji"/>
            <person name="C."/>
            <person name="Jin"/>
            <person name="Y."/>
            <person name="Yue"/>
            <person name="G."/>
            <person name="Liu"/>
            <person name="M."/>
            <person name="Xu"/>
            <person name="J."/>
            <person name="Liu"/>
            <person name="S."/>
            <person name="Jordana"/>
            <person name="J."/>
            <person name="Noce"/>
            <person name="A."/>
            <person name="Amills"/>
            <person name="M."/>
            <person name="Wu"/>
            <person name="D.D."/>
            <person name="Li"/>
            <person name="S."/>
            <person name="Zhou"/>
            <person name="X. and Zhong"/>
            <person name="J."/>
        </authorList>
    </citation>
    <scope>NUCLEOTIDE SEQUENCE [LARGE SCALE GENOMIC DNA]</scope>
</reference>
<keyword evidence="3" id="KW-1185">Reference proteome</keyword>
<proteinExistence type="predicted"/>
<name>A0A8C4KWL5_EQUAS</name>
<feature type="region of interest" description="Disordered" evidence="1">
    <location>
        <begin position="238"/>
        <end position="297"/>
    </location>
</feature>